<proteinExistence type="inferred from homology"/>
<evidence type="ECO:0000256" key="3">
    <source>
        <dbReference type="ARBA" id="ARBA00022692"/>
    </source>
</evidence>
<feature type="transmembrane region" description="Helical" evidence="7">
    <location>
        <begin position="23"/>
        <end position="50"/>
    </location>
</feature>
<comment type="domain">
    <text evidence="7">The DHHC domain is required for palmitoyltransferase activity.</text>
</comment>
<dbReference type="PANTHER" id="PTHR12246">
    <property type="entry name" value="PALMITOYLTRANSFERASE ZDHHC16"/>
    <property type="match status" value="1"/>
</dbReference>
<sequence length="331" mass="37741">MPRNVQRALAPCMSAAYMIVQNVGIVVLMMGMALTVFCTATVARIVIPLVAVPNSFTFVFLCILCSTLSFGILFNYMAAACLRSPLVDAEETARLAREREALPLYQRIMLLEAPARYCQTCGRYKAPREHHCRICRRCVTRMDHHCPWINNCVDAENYRYFTQLLAYVVLGSGITTGVLGRIYWNVLYRGPANTLADGFYGPYGNMIRGFSTVFLFFTCLLMFVSLSLLLIWNFLYLMKNETPIESFIVKQKKRITQHSPYPFRNPYNLSPLLNVLSVFETRGDPVISHIKRGGNVSMVKLILWLMLPTLRASKCDGVHYTTFEDEVMHHI</sequence>
<gene>
    <name evidence="9" type="ORF">TVY486_1000660</name>
</gene>
<keyword evidence="6 7" id="KW-0012">Acyltransferase</keyword>
<feature type="domain" description="Palmitoyltransferase DHHC" evidence="8">
    <location>
        <begin position="114"/>
        <end position="246"/>
    </location>
</feature>
<evidence type="ECO:0000256" key="5">
    <source>
        <dbReference type="ARBA" id="ARBA00023136"/>
    </source>
</evidence>
<protein>
    <recommendedName>
        <fullName evidence="7">Palmitoyltransferase</fullName>
        <ecNumber evidence="7">2.3.1.225</ecNumber>
    </recommendedName>
</protein>
<keyword evidence="3 7" id="KW-0812">Transmembrane</keyword>
<dbReference type="InterPro" id="IPR001594">
    <property type="entry name" value="Palmitoyltrfase_DHHC"/>
</dbReference>
<dbReference type="GO" id="GO:0019706">
    <property type="term" value="F:protein-cysteine S-palmitoyltransferase activity"/>
    <property type="evidence" value="ECO:0007669"/>
    <property type="project" value="UniProtKB-EC"/>
</dbReference>
<dbReference type="VEuPathDB" id="TriTrypDB:TvY486_1000660"/>
<feature type="transmembrane region" description="Helical" evidence="7">
    <location>
        <begin position="164"/>
        <end position="184"/>
    </location>
</feature>
<dbReference type="Pfam" id="PF01529">
    <property type="entry name" value="DHHC"/>
    <property type="match status" value="1"/>
</dbReference>
<dbReference type="EMBL" id="HE573026">
    <property type="protein sequence ID" value="CCC51012.1"/>
    <property type="molecule type" value="Genomic_DNA"/>
</dbReference>
<accession>G0U564</accession>
<dbReference type="GO" id="GO:0016020">
    <property type="term" value="C:membrane"/>
    <property type="evidence" value="ECO:0007669"/>
    <property type="project" value="UniProtKB-SubCell"/>
</dbReference>
<dbReference type="PROSITE" id="PS50216">
    <property type="entry name" value="DHHC"/>
    <property type="match status" value="1"/>
</dbReference>
<organism evidence="9">
    <name type="scientific">Trypanosoma vivax (strain Y486)</name>
    <dbReference type="NCBI Taxonomy" id="1055687"/>
    <lineage>
        <taxon>Eukaryota</taxon>
        <taxon>Discoba</taxon>
        <taxon>Euglenozoa</taxon>
        <taxon>Kinetoplastea</taxon>
        <taxon>Metakinetoplastina</taxon>
        <taxon>Trypanosomatida</taxon>
        <taxon>Trypanosomatidae</taxon>
        <taxon>Trypanosoma</taxon>
        <taxon>Duttonella</taxon>
    </lineage>
</organism>
<feature type="transmembrane region" description="Helical" evidence="7">
    <location>
        <begin position="213"/>
        <end position="237"/>
    </location>
</feature>
<evidence type="ECO:0000256" key="7">
    <source>
        <dbReference type="RuleBase" id="RU079119"/>
    </source>
</evidence>
<comment type="similarity">
    <text evidence="7">Belongs to the DHHC palmitoyltransferase family.</text>
</comment>
<evidence type="ECO:0000259" key="8">
    <source>
        <dbReference type="Pfam" id="PF01529"/>
    </source>
</evidence>
<name>G0U564_TRYVY</name>
<keyword evidence="5 7" id="KW-0472">Membrane</keyword>
<dbReference type="InterPro" id="IPR039859">
    <property type="entry name" value="PFA4/ZDH16/20/ERF2-like"/>
</dbReference>
<dbReference type="AlphaFoldDB" id="G0U564"/>
<comment type="subcellular location">
    <subcellularLocation>
        <location evidence="1">Membrane</location>
        <topology evidence="1">Multi-pass membrane protein</topology>
    </subcellularLocation>
</comment>
<evidence type="ECO:0000256" key="2">
    <source>
        <dbReference type="ARBA" id="ARBA00022679"/>
    </source>
</evidence>
<comment type="catalytic activity">
    <reaction evidence="7">
        <text>L-cysteinyl-[protein] + hexadecanoyl-CoA = S-hexadecanoyl-L-cysteinyl-[protein] + CoA</text>
        <dbReference type="Rhea" id="RHEA:36683"/>
        <dbReference type="Rhea" id="RHEA-COMP:10131"/>
        <dbReference type="Rhea" id="RHEA-COMP:11032"/>
        <dbReference type="ChEBI" id="CHEBI:29950"/>
        <dbReference type="ChEBI" id="CHEBI:57287"/>
        <dbReference type="ChEBI" id="CHEBI:57379"/>
        <dbReference type="ChEBI" id="CHEBI:74151"/>
        <dbReference type="EC" id="2.3.1.225"/>
    </reaction>
</comment>
<evidence type="ECO:0000313" key="9">
    <source>
        <dbReference type="EMBL" id="CCC51012.1"/>
    </source>
</evidence>
<feature type="transmembrane region" description="Helical" evidence="7">
    <location>
        <begin position="56"/>
        <end position="76"/>
    </location>
</feature>
<evidence type="ECO:0000256" key="4">
    <source>
        <dbReference type="ARBA" id="ARBA00022989"/>
    </source>
</evidence>
<reference evidence="9" key="1">
    <citation type="journal article" date="2012" name="Proc. Natl. Acad. Sci. U.S.A.">
        <title>Antigenic diversity is generated by distinct evolutionary mechanisms in African trypanosome species.</title>
        <authorList>
            <person name="Jackson A.P."/>
            <person name="Berry A."/>
            <person name="Aslett M."/>
            <person name="Allison H.C."/>
            <person name="Burton P."/>
            <person name="Vavrova-Anderson J."/>
            <person name="Brown R."/>
            <person name="Browne H."/>
            <person name="Corton N."/>
            <person name="Hauser H."/>
            <person name="Gamble J."/>
            <person name="Gilderthorp R."/>
            <person name="Marcello L."/>
            <person name="McQuillan J."/>
            <person name="Otto T.D."/>
            <person name="Quail M.A."/>
            <person name="Sanders M.J."/>
            <person name="van Tonder A."/>
            <person name="Ginger M.L."/>
            <person name="Field M.C."/>
            <person name="Barry J.D."/>
            <person name="Hertz-Fowler C."/>
            <person name="Berriman M."/>
        </authorList>
    </citation>
    <scope>NUCLEOTIDE SEQUENCE</scope>
    <source>
        <strain evidence="9">Y486</strain>
    </source>
</reference>
<keyword evidence="2 7" id="KW-0808">Transferase</keyword>
<dbReference type="EC" id="2.3.1.225" evidence="7"/>
<evidence type="ECO:0000256" key="6">
    <source>
        <dbReference type="ARBA" id="ARBA00023315"/>
    </source>
</evidence>
<keyword evidence="4 7" id="KW-1133">Transmembrane helix</keyword>
<evidence type="ECO:0000256" key="1">
    <source>
        <dbReference type="ARBA" id="ARBA00004141"/>
    </source>
</evidence>